<evidence type="ECO:0000256" key="1">
    <source>
        <dbReference type="SAM" id="MobiDB-lite"/>
    </source>
</evidence>
<feature type="region of interest" description="Disordered" evidence="1">
    <location>
        <begin position="1"/>
        <end position="25"/>
    </location>
</feature>
<evidence type="ECO:0000313" key="2">
    <source>
        <dbReference type="EMBL" id="EFN63797.1"/>
    </source>
</evidence>
<accession>E2AS23</accession>
<keyword evidence="3" id="KW-1185">Reference proteome</keyword>
<dbReference type="EMBL" id="GL442209">
    <property type="protein sequence ID" value="EFN63797.1"/>
    <property type="molecule type" value="Genomic_DNA"/>
</dbReference>
<evidence type="ECO:0000313" key="3">
    <source>
        <dbReference type="Proteomes" id="UP000000311"/>
    </source>
</evidence>
<feature type="compositionally biased region" description="Low complexity" evidence="1">
    <location>
        <begin position="1"/>
        <end position="15"/>
    </location>
</feature>
<dbReference type="AlphaFoldDB" id="E2AS23"/>
<dbReference type="InParanoid" id="E2AS23"/>
<protein>
    <submittedName>
        <fullName evidence="2">Uncharacterized protein</fullName>
    </submittedName>
</protein>
<proteinExistence type="predicted"/>
<dbReference type="Proteomes" id="UP000000311">
    <property type="component" value="Unassembled WGS sequence"/>
</dbReference>
<gene>
    <name evidence="2" type="ORF">EAG_10135</name>
</gene>
<reference evidence="2 3" key="1">
    <citation type="journal article" date="2010" name="Science">
        <title>Genomic comparison of the ants Camponotus floridanus and Harpegnathos saltator.</title>
        <authorList>
            <person name="Bonasio R."/>
            <person name="Zhang G."/>
            <person name="Ye C."/>
            <person name="Mutti N.S."/>
            <person name="Fang X."/>
            <person name="Qin N."/>
            <person name="Donahue G."/>
            <person name="Yang P."/>
            <person name="Li Q."/>
            <person name="Li C."/>
            <person name="Zhang P."/>
            <person name="Huang Z."/>
            <person name="Berger S.L."/>
            <person name="Reinberg D."/>
            <person name="Wang J."/>
            <person name="Liebig J."/>
        </authorList>
    </citation>
    <scope>NUCLEOTIDE SEQUENCE [LARGE SCALE GENOMIC DNA]</scope>
    <source>
        <strain evidence="3">C129</strain>
    </source>
</reference>
<organism evidence="3">
    <name type="scientific">Camponotus floridanus</name>
    <name type="common">Florida carpenter ant</name>
    <dbReference type="NCBI Taxonomy" id="104421"/>
    <lineage>
        <taxon>Eukaryota</taxon>
        <taxon>Metazoa</taxon>
        <taxon>Ecdysozoa</taxon>
        <taxon>Arthropoda</taxon>
        <taxon>Hexapoda</taxon>
        <taxon>Insecta</taxon>
        <taxon>Pterygota</taxon>
        <taxon>Neoptera</taxon>
        <taxon>Endopterygota</taxon>
        <taxon>Hymenoptera</taxon>
        <taxon>Apocrita</taxon>
        <taxon>Aculeata</taxon>
        <taxon>Formicoidea</taxon>
        <taxon>Formicidae</taxon>
        <taxon>Formicinae</taxon>
        <taxon>Camponotus</taxon>
    </lineage>
</organism>
<name>E2AS23_CAMFO</name>
<sequence>MGQRAQEARSASAAGKNHQVTSRSSPVIGSAIFSHDGTEFNLDANYGADGEKIRAQINV</sequence>